<name>A0A6A6CAA1_ZASCE</name>
<dbReference type="InterPro" id="IPR047794">
    <property type="entry name" value="C45_proenzyme-like"/>
</dbReference>
<dbReference type="NCBIfam" id="NF040521">
    <property type="entry name" value="C45_proenzyme"/>
    <property type="match status" value="1"/>
</dbReference>
<keyword evidence="3" id="KW-1185">Reference proteome</keyword>
<dbReference type="Proteomes" id="UP000799537">
    <property type="component" value="Unassembled WGS sequence"/>
</dbReference>
<evidence type="ECO:0000259" key="1">
    <source>
        <dbReference type="Pfam" id="PF03417"/>
    </source>
</evidence>
<dbReference type="InterPro" id="IPR047801">
    <property type="entry name" value="Peptidase_C45"/>
</dbReference>
<evidence type="ECO:0000313" key="2">
    <source>
        <dbReference type="EMBL" id="KAF2162569.1"/>
    </source>
</evidence>
<feature type="domain" description="Peptidase C45 hydrolase" evidence="1">
    <location>
        <begin position="123"/>
        <end position="282"/>
    </location>
</feature>
<proteinExistence type="predicted"/>
<accession>A0A6A6CAA1</accession>
<dbReference type="RefSeq" id="XP_033663458.1">
    <property type="nucleotide sequence ID" value="XM_033813874.1"/>
</dbReference>
<organism evidence="2 3">
    <name type="scientific">Zasmidium cellare ATCC 36951</name>
    <dbReference type="NCBI Taxonomy" id="1080233"/>
    <lineage>
        <taxon>Eukaryota</taxon>
        <taxon>Fungi</taxon>
        <taxon>Dikarya</taxon>
        <taxon>Ascomycota</taxon>
        <taxon>Pezizomycotina</taxon>
        <taxon>Dothideomycetes</taxon>
        <taxon>Dothideomycetidae</taxon>
        <taxon>Mycosphaerellales</taxon>
        <taxon>Mycosphaerellaceae</taxon>
        <taxon>Zasmidium</taxon>
    </lineage>
</organism>
<gene>
    <name evidence="2" type="ORF">M409DRAFT_58307</name>
</gene>
<dbReference type="PANTHER" id="PTHR34180:SF1">
    <property type="entry name" value="BETA-ALANYL-DOPAMINE_CARCININE HYDROLASE"/>
    <property type="match status" value="1"/>
</dbReference>
<sequence length="427" mass="46259">MVGPTVTADIENDACERIVVSGTPYERGLSHGQQANAKINTNVQRYKTSSSLPPRATCQAYIQDHYLPAVRKYFNVGLEEMQGIADGAGISLEDVLLLNARYDLARATGHRVGECTSMAYHGPDGTAYVAQNWDMSSWLYDLNTIIVLESHCTASEGRPEFVHIALTEAGQLARSGMNSAGLGLCANSLWAKEDSDPEGPVLPFTLARRMFLECQNLAEGIKTLCTFPRHVSGNVVAASPELAVDLELTPSRSFTIHQQPIISAGEDCGLLVTHANHFVTPAAVEGSAVQDTYPGGSSLFRDVGLRRLLTTSAAKRRQRDPSKQVFALQHVTVPPATPPNELTPPTMDLTVDDLKSAFSDHASFPRSICEHVDKGSRPSLGAASTIGGSPTMTVACVIYDMQKLEMHVCKGNPCQARRWQTYSFHAC</sequence>
<protein>
    <recommendedName>
        <fullName evidence="1">Peptidase C45 hydrolase domain-containing protein</fullName>
    </recommendedName>
</protein>
<reference evidence="2" key="1">
    <citation type="journal article" date="2020" name="Stud. Mycol.">
        <title>101 Dothideomycetes genomes: a test case for predicting lifestyles and emergence of pathogens.</title>
        <authorList>
            <person name="Haridas S."/>
            <person name="Albert R."/>
            <person name="Binder M."/>
            <person name="Bloem J."/>
            <person name="Labutti K."/>
            <person name="Salamov A."/>
            <person name="Andreopoulos B."/>
            <person name="Baker S."/>
            <person name="Barry K."/>
            <person name="Bills G."/>
            <person name="Bluhm B."/>
            <person name="Cannon C."/>
            <person name="Castanera R."/>
            <person name="Culley D."/>
            <person name="Daum C."/>
            <person name="Ezra D."/>
            <person name="Gonzalez J."/>
            <person name="Henrissat B."/>
            <person name="Kuo A."/>
            <person name="Liang C."/>
            <person name="Lipzen A."/>
            <person name="Lutzoni F."/>
            <person name="Magnuson J."/>
            <person name="Mondo S."/>
            <person name="Nolan M."/>
            <person name="Ohm R."/>
            <person name="Pangilinan J."/>
            <person name="Park H.-J."/>
            <person name="Ramirez L."/>
            <person name="Alfaro M."/>
            <person name="Sun H."/>
            <person name="Tritt A."/>
            <person name="Yoshinaga Y."/>
            <person name="Zwiers L.-H."/>
            <person name="Turgeon B."/>
            <person name="Goodwin S."/>
            <person name="Spatafora J."/>
            <person name="Crous P."/>
            <person name="Grigoriev I."/>
        </authorList>
    </citation>
    <scope>NUCLEOTIDE SEQUENCE</scope>
    <source>
        <strain evidence="2">ATCC 36951</strain>
    </source>
</reference>
<dbReference type="Gene3D" id="3.60.60.10">
    <property type="entry name" value="Penicillin V Acylase, Chain A"/>
    <property type="match status" value="2"/>
</dbReference>
<dbReference type="EMBL" id="ML993613">
    <property type="protein sequence ID" value="KAF2162569.1"/>
    <property type="molecule type" value="Genomic_DNA"/>
</dbReference>
<evidence type="ECO:0000313" key="3">
    <source>
        <dbReference type="Proteomes" id="UP000799537"/>
    </source>
</evidence>
<dbReference type="InterPro" id="IPR005079">
    <property type="entry name" value="Peptidase_C45_hydrolase"/>
</dbReference>
<dbReference type="OrthoDB" id="189997at2759"/>
<dbReference type="GeneID" id="54567146"/>
<dbReference type="Pfam" id="PF03417">
    <property type="entry name" value="AAT"/>
    <property type="match status" value="1"/>
</dbReference>
<dbReference type="Gene3D" id="1.10.10.2120">
    <property type="match status" value="1"/>
</dbReference>
<dbReference type="AlphaFoldDB" id="A0A6A6CAA1"/>
<dbReference type="PANTHER" id="PTHR34180">
    <property type="entry name" value="PEPTIDASE C45"/>
    <property type="match status" value="1"/>
</dbReference>